<proteinExistence type="predicted"/>
<protein>
    <submittedName>
        <fullName evidence="1">Uncharacterized protein</fullName>
    </submittedName>
</protein>
<dbReference type="EMBL" id="VSWD01000006">
    <property type="protein sequence ID" value="KAK3100718.1"/>
    <property type="molecule type" value="Genomic_DNA"/>
</dbReference>
<sequence length="279" mass="32273">MNIHAFIERLGKDRNNGELVKDIADSFKVLKEKRNNNLILEIPAKQGDGNESEAKFIHGNIFEEYVLQAAVEDQRMKFNVIGENEASVNSKIQSREKMFNGIYGIMQDKYKGTMINSGSDAWGILSKIFAHQSAYKDTEKPKPKLEFEKTIPNTRTTLLTKRLRADLVAKIGSKVFIVDFKYSSSDDRKEYETKWLVNGFIQVLIYGILIGEKPCNLSLWLLVYYAQKGQIVLYSTYRKRNKRFVRMLKKIAKIPDEHDDEDGEDDEDDILQSIRILYL</sequence>
<organism evidence="1 2">
    <name type="scientific">Pinctada imbricata</name>
    <name type="common">Atlantic pearl-oyster</name>
    <name type="synonym">Pinctada martensii</name>
    <dbReference type="NCBI Taxonomy" id="66713"/>
    <lineage>
        <taxon>Eukaryota</taxon>
        <taxon>Metazoa</taxon>
        <taxon>Spiralia</taxon>
        <taxon>Lophotrochozoa</taxon>
        <taxon>Mollusca</taxon>
        <taxon>Bivalvia</taxon>
        <taxon>Autobranchia</taxon>
        <taxon>Pteriomorphia</taxon>
        <taxon>Pterioida</taxon>
        <taxon>Pterioidea</taxon>
        <taxon>Pteriidae</taxon>
        <taxon>Pinctada</taxon>
    </lineage>
</organism>
<name>A0AA88Y976_PINIB</name>
<accession>A0AA88Y976</accession>
<gene>
    <name evidence="1" type="ORF">FSP39_024190</name>
</gene>
<dbReference type="AlphaFoldDB" id="A0AA88Y976"/>
<reference evidence="1" key="1">
    <citation type="submission" date="2019-08" db="EMBL/GenBank/DDBJ databases">
        <title>The improved chromosome-level genome for the pearl oyster Pinctada fucata martensii using PacBio sequencing and Hi-C.</title>
        <authorList>
            <person name="Zheng Z."/>
        </authorList>
    </citation>
    <scope>NUCLEOTIDE SEQUENCE</scope>
    <source>
        <strain evidence="1">ZZ-2019</strain>
        <tissue evidence="1">Adductor muscle</tissue>
    </source>
</reference>
<evidence type="ECO:0000313" key="2">
    <source>
        <dbReference type="Proteomes" id="UP001186944"/>
    </source>
</evidence>
<evidence type="ECO:0000313" key="1">
    <source>
        <dbReference type="EMBL" id="KAK3100718.1"/>
    </source>
</evidence>
<comment type="caution">
    <text evidence="1">The sequence shown here is derived from an EMBL/GenBank/DDBJ whole genome shotgun (WGS) entry which is preliminary data.</text>
</comment>
<dbReference type="Proteomes" id="UP001186944">
    <property type="component" value="Unassembled WGS sequence"/>
</dbReference>
<keyword evidence="2" id="KW-1185">Reference proteome</keyword>